<comment type="subunit">
    <text evidence="7">Monomer.</text>
</comment>
<sequence>MVNSNVLNEDPIHISGISAFQDNYIWLLANNKQAVVVDPGQAEPVARVLAERELELSAILITHHHYDHTGGVKDLLKQWPNAKIYGPSAEPLPASSAMGVSDGDTVLVPELGLEFSVLSVPGHTLGHIAFYEPTGIANQPLLFCGDTLFSGGCGRLFEGTPEQMHQSLTRLAALPDATLVYCTHEYTQSNLAFCHSVEPNNAELKKHLQKIAKLRQQGVPSLPSSIGLEKAINVFLRPHVAGVKARLQAHTGLELDEDIKVFAALRRWKDVF</sequence>
<dbReference type="InterPro" id="IPR050110">
    <property type="entry name" value="Glyoxalase_II_hydrolase"/>
</dbReference>
<feature type="binding site" evidence="7">
    <location>
        <position position="65"/>
    </location>
    <ligand>
        <name>Zn(2+)</name>
        <dbReference type="ChEBI" id="CHEBI:29105"/>
        <label>1</label>
    </ligand>
</feature>
<feature type="binding site" evidence="7">
    <location>
        <position position="184"/>
    </location>
    <ligand>
        <name>Zn(2+)</name>
        <dbReference type="ChEBI" id="CHEBI:29105"/>
        <label>2</label>
    </ligand>
</feature>
<gene>
    <name evidence="7" type="primary">gloB</name>
    <name evidence="9" type="ORF">CBP31_12965</name>
</gene>
<evidence type="ECO:0000256" key="1">
    <source>
        <dbReference type="ARBA" id="ARBA00001623"/>
    </source>
</evidence>
<comment type="cofactor">
    <cofactor evidence="7">
        <name>Zn(2+)</name>
        <dbReference type="ChEBI" id="CHEBI:29105"/>
    </cofactor>
    <text evidence="7">Binds 2 Zn(2+) ions per subunit.</text>
</comment>
<dbReference type="GO" id="GO:0046872">
    <property type="term" value="F:metal ion binding"/>
    <property type="evidence" value="ECO:0007669"/>
    <property type="project" value="UniProtKB-KW"/>
</dbReference>
<dbReference type="NCBIfam" id="TIGR03413">
    <property type="entry name" value="GSH_gloB"/>
    <property type="match status" value="1"/>
</dbReference>
<name>A0A1Y0D7A5_9GAMM</name>
<dbReference type="CDD" id="cd07723">
    <property type="entry name" value="hydroxyacylglutathione_hydrolase_MBL-fold"/>
    <property type="match status" value="1"/>
</dbReference>
<comment type="pathway">
    <text evidence="2 7">Secondary metabolite metabolism; methylglyoxal degradation; (R)-lactate from methylglyoxal: step 2/2.</text>
</comment>
<dbReference type="PANTHER" id="PTHR43705:SF1">
    <property type="entry name" value="HYDROXYACYLGLUTATHIONE HYDROLASE GLOB"/>
    <property type="match status" value="1"/>
</dbReference>
<comment type="catalytic activity">
    <reaction evidence="1 7">
        <text>an S-(2-hydroxyacyl)glutathione + H2O = a 2-hydroxy carboxylate + glutathione + H(+)</text>
        <dbReference type="Rhea" id="RHEA:21864"/>
        <dbReference type="ChEBI" id="CHEBI:15377"/>
        <dbReference type="ChEBI" id="CHEBI:15378"/>
        <dbReference type="ChEBI" id="CHEBI:57925"/>
        <dbReference type="ChEBI" id="CHEBI:58896"/>
        <dbReference type="ChEBI" id="CHEBI:71261"/>
        <dbReference type="EC" id="3.1.2.6"/>
    </reaction>
</comment>
<keyword evidence="10" id="KW-1185">Reference proteome</keyword>
<evidence type="ECO:0000256" key="2">
    <source>
        <dbReference type="ARBA" id="ARBA00004963"/>
    </source>
</evidence>
<feature type="binding site" evidence="7">
    <location>
        <position position="146"/>
    </location>
    <ligand>
        <name>Zn(2+)</name>
        <dbReference type="ChEBI" id="CHEBI:29105"/>
        <label>1</label>
    </ligand>
</feature>
<reference evidence="9 10" key="1">
    <citation type="journal article" date="2014" name="Int. J. Syst. Evol. Microbiol.">
        <title>Oceanisphaera profunda sp. nov., a marine bacterium isolated from deep-sea sediment, and emended description of the genus Oceanisphaera.</title>
        <authorList>
            <person name="Xu Z."/>
            <person name="Zhang X.Y."/>
            <person name="Su H.N."/>
            <person name="Yu Z.C."/>
            <person name="Liu C."/>
            <person name="Li H."/>
            <person name="Chen X.L."/>
            <person name="Song X.Y."/>
            <person name="Xie B.B."/>
            <person name="Qin Q.L."/>
            <person name="Zhou B.C."/>
            <person name="Shi M."/>
            <person name="Huang Y."/>
            <person name="Zhang Y.Z."/>
        </authorList>
    </citation>
    <scope>NUCLEOTIDE SEQUENCE [LARGE SCALE GENOMIC DNA]</scope>
    <source>
        <strain evidence="9 10">SM1222</strain>
    </source>
</reference>
<dbReference type="HAMAP" id="MF_01374">
    <property type="entry name" value="Glyoxalase_2"/>
    <property type="match status" value="1"/>
</dbReference>
<dbReference type="PANTHER" id="PTHR43705">
    <property type="entry name" value="HYDROXYACYLGLUTATHIONE HYDROLASE"/>
    <property type="match status" value="1"/>
</dbReference>
<dbReference type="RefSeq" id="WP_227875033.1">
    <property type="nucleotide sequence ID" value="NZ_CP021377.1"/>
</dbReference>
<evidence type="ECO:0000256" key="4">
    <source>
        <dbReference type="ARBA" id="ARBA00022723"/>
    </source>
</evidence>
<proteinExistence type="inferred from homology"/>
<organism evidence="9 10">
    <name type="scientific">Oceanisphaera profunda</name>
    <dbReference type="NCBI Taxonomy" id="1416627"/>
    <lineage>
        <taxon>Bacteria</taxon>
        <taxon>Pseudomonadati</taxon>
        <taxon>Pseudomonadota</taxon>
        <taxon>Gammaproteobacteria</taxon>
        <taxon>Aeromonadales</taxon>
        <taxon>Aeromonadaceae</taxon>
        <taxon>Oceanisphaera</taxon>
    </lineage>
</organism>
<evidence type="ECO:0000313" key="9">
    <source>
        <dbReference type="EMBL" id="ART83419.1"/>
    </source>
</evidence>
<accession>A0A1Y0D7A5</accession>
<evidence type="ECO:0000256" key="5">
    <source>
        <dbReference type="ARBA" id="ARBA00022801"/>
    </source>
</evidence>
<evidence type="ECO:0000259" key="8">
    <source>
        <dbReference type="SMART" id="SM00849"/>
    </source>
</evidence>
<feature type="binding site" evidence="7">
    <location>
        <position position="123"/>
    </location>
    <ligand>
        <name>Zn(2+)</name>
        <dbReference type="ChEBI" id="CHEBI:29105"/>
        <label>1</label>
    </ligand>
</feature>
<dbReference type="EC" id="3.1.2.6" evidence="7"/>
<dbReference type="KEGG" id="opf:CBP31_12965"/>
<feature type="binding site" evidence="7">
    <location>
        <position position="67"/>
    </location>
    <ligand>
        <name>Zn(2+)</name>
        <dbReference type="ChEBI" id="CHEBI:29105"/>
        <label>2</label>
    </ligand>
</feature>
<dbReference type="Pfam" id="PF16123">
    <property type="entry name" value="HAGH_C"/>
    <property type="match status" value="1"/>
</dbReference>
<feature type="binding site" evidence="7">
    <location>
        <position position="68"/>
    </location>
    <ligand>
        <name>Zn(2+)</name>
        <dbReference type="ChEBI" id="CHEBI:29105"/>
        <label>2</label>
    </ligand>
</feature>
<protein>
    <recommendedName>
        <fullName evidence="7">Hydroxyacylglutathione hydrolase</fullName>
        <ecNumber evidence="7">3.1.2.6</ecNumber>
    </recommendedName>
    <alternativeName>
        <fullName evidence="7">Glyoxalase II</fullName>
        <shortName evidence="7">Glx II</shortName>
    </alternativeName>
</protein>
<evidence type="ECO:0000256" key="7">
    <source>
        <dbReference type="HAMAP-Rule" id="MF_01374"/>
    </source>
</evidence>
<keyword evidence="5 7" id="KW-0378">Hydrolase</keyword>
<dbReference type="AlphaFoldDB" id="A0A1Y0D7A5"/>
<dbReference type="Proteomes" id="UP000243937">
    <property type="component" value="Chromosome"/>
</dbReference>
<dbReference type="GO" id="GO:0004416">
    <property type="term" value="F:hydroxyacylglutathione hydrolase activity"/>
    <property type="evidence" value="ECO:0007669"/>
    <property type="project" value="UniProtKB-UniRule"/>
</dbReference>
<feature type="binding site" evidence="7">
    <location>
        <position position="63"/>
    </location>
    <ligand>
        <name>Zn(2+)</name>
        <dbReference type="ChEBI" id="CHEBI:29105"/>
        <label>1</label>
    </ligand>
</feature>
<dbReference type="PIRSF" id="PIRSF005457">
    <property type="entry name" value="Glx"/>
    <property type="match status" value="1"/>
</dbReference>
<keyword evidence="4 7" id="KW-0479">Metal-binding</keyword>
<feature type="binding site" evidence="7">
    <location>
        <position position="146"/>
    </location>
    <ligand>
        <name>Zn(2+)</name>
        <dbReference type="ChEBI" id="CHEBI:29105"/>
        <label>2</label>
    </ligand>
</feature>
<comment type="similarity">
    <text evidence="3 7">Belongs to the metallo-beta-lactamase superfamily. Glyoxalase II family.</text>
</comment>
<evidence type="ECO:0000256" key="3">
    <source>
        <dbReference type="ARBA" id="ARBA00006759"/>
    </source>
</evidence>
<dbReference type="InterPro" id="IPR036866">
    <property type="entry name" value="RibonucZ/Hydroxyglut_hydro"/>
</dbReference>
<feature type="domain" description="Metallo-beta-lactamase" evidence="8">
    <location>
        <begin position="22"/>
        <end position="184"/>
    </location>
</feature>
<evidence type="ECO:0000313" key="10">
    <source>
        <dbReference type="Proteomes" id="UP000243937"/>
    </source>
</evidence>
<dbReference type="GO" id="GO:0019243">
    <property type="term" value="P:methylglyoxal catabolic process to D-lactate via S-lactoyl-glutathione"/>
    <property type="evidence" value="ECO:0007669"/>
    <property type="project" value="UniProtKB-UniRule"/>
</dbReference>
<comment type="function">
    <text evidence="7">Thiolesterase that catalyzes the hydrolysis of S-D-lactoyl-glutathione to form glutathione and D-lactic acid.</text>
</comment>
<evidence type="ECO:0000256" key="6">
    <source>
        <dbReference type="ARBA" id="ARBA00022833"/>
    </source>
</evidence>
<dbReference type="InterPro" id="IPR032282">
    <property type="entry name" value="HAGH_C"/>
</dbReference>
<dbReference type="InterPro" id="IPR001279">
    <property type="entry name" value="Metallo-B-lactamas"/>
</dbReference>
<dbReference type="InterPro" id="IPR035680">
    <property type="entry name" value="Clx_II_MBL"/>
</dbReference>
<dbReference type="UniPathway" id="UPA00619">
    <property type="reaction ID" value="UER00676"/>
</dbReference>
<dbReference type="EMBL" id="CP021377">
    <property type="protein sequence ID" value="ART83419.1"/>
    <property type="molecule type" value="Genomic_DNA"/>
</dbReference>
<dbReference type="Pfam" id="PF00753">
    <property type="entry name" value="Lactamase_B"/>
    <property type="match status" value="1"/>
</dbReference>
<dbReference type="SUPFAM" id="SSF56281">
    <property type="entry name" value="Metallo-hydrolase/oxidoreductase"/>
    <property type="match status" value="1"/>
</dbReference>
<dbReference type="Gene3D" id="3.60.15.10">
    <property type="entry name" value="Ribonuclease Z/Hydroxyacylglutathione hydrolase-like"/>
    <property type="match status" value="1"/>
</dbReference>
<keyword evidence="6 7" id="KW-0862">Zinc</keyword>
<dbReference type="InterPro" id="IPR017782">
    <property type="entry name" value="Hydroxyacylglutathione_Hdrlase"/>
</dbReference>
<dbReference type="SMART" id="SM00849">
    <property type="entry name" value="Lactamase_B"/>
    <property type="match status" value="1"/>
</dbReference>